<dbReference type="OrthoDB" id="6133115at2759"/>
<dbReference type="HOGENOM" id="CLU_2386764_0_0_1"/>
<keyword evidence="2" id="KW-1185">Reference proteome</keyword>
<dbReference type="EMBL" id="KN832889">
    <property type="protein sequence ID" value="KIM94642.1"/>
    <property type="molecule type" value="Genomic_DNA"/>
</dbReference>
<evidence type="ECO:0000313" key="2">
    <source>
        <dbReference type="Proteomes" id="UP000054321"/>
    </source>
</evidence>
<gene>
    <name evidence="1" type="ORF">OIDMADRAFT_60419</name>
</gene>
<evidence type="ECO:0008006" key="3">
    <source>
        <dbReference type="Google" id="ProtNLM"/>
    </source>
</evidence>
<dbReference type="Proteomes" id="UP000054321">
    <property type="component" value="Unassembled WGS sequence"/>
</dbReference>
<dbReference type="InParanoid" id="A0A0C3CYB7"/>
<reference evidence="2" key="2">
    <citation type="submission" date="2015-01" db="EMBL/GenBank/DDBJ databases">
        <title>Evolutionary Origins and Diversification of the Mycorrhizal Mutualists.</title>
        <authorList>
            <consortium name="DOE Joint Genome Institute"/>
            <consortium name="Mycorrhizal Genomics Consortium"/>
            <person name="Kohler A."/>
            <person name="Kuo A."/>
            <person name="Nagy L.G."/>
            <person name="Floudas D."/>
            <person name="Copeland A."/>
            <person name="Barry K.W."/>
            <person name="Cichocki N."/>
            <person name="Veneault-Fourrey C."/>
            <person name="LaButti K."/>
            <person name="Lindquist E.A."/>
            <person name="Lipzen A."/>
            <person name="Lundell T."/>
            <person name="Morin E."/>
            <person name="Murat C."/>
            <person name="Riley R."/>
            <person name="Ohm R."/>
            <person name="Sun H."/>
            <person name="Tunlid A."/>
            <person name="Henrissat B."/>
            <person name="Grigoriev I.V."/>
            <person name="Hibbett D.S."/>
            <person name="Martin F."/>
        </authorList>
    </citation>
    <scope>NUCLEOTIDE SEQUENCE [LARGE SCALE GENOMIC DNA]</scope>
    <source>
        <strain evidence="2">Zn</strain>
    </source>
</reference>
<reference evidence="1 2" key="1">
    <citation type="submission" date="2014-04" db="EMBL/GenBank/DDBJ databases">
        <authorList>
            <consortium name="DOE Joint Genome Institute"/>
            <person name="Kuo A."/>
            <person name="Martino E."/>
            <person name="Perotto S."/>
            <person name="Kohler A."/>
            <person name="Nagy L.G."/>
            <person name="Floudas D."/>
            <person name="Copeland A."/>
            <person name="Barry K.W."/>
            <person name="Cichocki N."/>
            <person name="Veneault-Fourrey C."/>
            <person name="LaButti K."/>
            <person name="Lindquist E.A."/>
            <person name="Lipzen A."/>
            <person name="Lundell T."/>
            <person name="Morin E."/>
            <person name="Murat C."/>
            <person name="Sun H."/>
            <person name="Tunlid A."/>
            <person name="Henrissat B."/>
            <person name="Grigoriev I.V."/>
            <person name="Hibbett D.S."/>
            <person name="Martin F."/>
            <person name="Nordberg H.P."/>
            <person name="Cantor M.N."/>
            <person name="Hua S.X."/>
        </authorList>
    </citation>
    <scope>NUCLEOTIDE SEQUENCE [LARGE SCALE GENOMIC DNA]</scope>
    <source>
        <strain evidence="1 2">Zn</strain>
    </source>
</reference>
<name>A0A0C3CYB7_OIDMZ</name>
<evidence type="ECO:0000313" key="1">
    <source>
        <dbReference type="EMBL" id="KIM94642.1"/>
    </source>
</evidence>
<protein>
    <recommendedName>
        <fullName evidence="3">Major facilitator superfamily (MFS) profile domain-containing protein</fullName>
    </recommendedName>
</protein>
<proteinExistence type="predicted"/>
<accession>A0A0C3CYB7</accession>
<organism evidence="1 2">
    <name type="scientific">Oidiodendron maius (strain Zn)</name>
    <dbReference type="NCBI Taxonomy" id="913774"/>
    <lineage>
        <taxon>Eukaryota</taxon>
        <taxon>Fungi</taxon>
        <taxon>Dikarya</taxon>
        <taxon>Ascomycota</taxon>
        <taxon>Pezizomycotina</taxon>
        <taxon>Leotiomycetes</taxon>
        <taxon>Leotiomycetes incertae sedis</taxon>
        <taxon>Myxotrichaceae</taxon>
        <taxon>Oidiodendron</taxon>
    </lineage>
</organism>
<sequence length="94" mass="10448">MKNETTQGDREQDARIVATDITAVLPYTDLPFWKVLHLLQLNHILLIPMISAGTVGYDGVGTAFMAQPSPIIITELAYPTHRGKVTSLFNTFYV</sequence>
<dbReference type="AlphaFoldDB" id="A0A0C3CYB7"/>